<dbReference type="InterPro" id="IPR039428">
    <property type="entry name" value="NUOK/Mnh_C1-like"/>
</dbReference>
<dbReference type="PANTHER" id="PTHR11434">
    <property type="entry name" value="NADH-UBIQUINONE OXIDOREDUCTASE SUBUNIT ND4L"/>
    <property type="match status" value="1"/>
</dbReference>
<dbReference type="AlphaFoldDB" id="A0A381PIQ2"/>
<sequence length="72" mass="7685">VVLMCIELMLNAANLNFVAAAVHYGDVSGWVFTAIAIAIAAAEVAIGLAILLSMYSTQETIFLDERASILRN</sequence>
<protein>
    <recommendedName>
        <fullName evidence="9">NADH-quinone oxidoreductase subunit NuoK</fullName>
    </recommendedName>
</protein>
<dbReference type="GO" id="GO:0016651">
    <property type="term" value="F:oxidoreductase activity, acting on NAD(P)H"/>
    <property type="evidence" value="ECO:0007669"/>
    <property type="project" value="InterPro"/>
</dbReference>
<comment type="subcellular location">
    <subcellularLocation>
        <location evidence="1">Membrane</location>
        <topology evidence="1">Multi-pass membrane protein</topology>
    </subcellularLocation>
</comment>
<dbReference type="NCBIfam" id="NF004320">
    <property type="entry name" value="PRK05715.1-2"/>
    <property type="match status" value="1"/>
</dbReference>
<comment type="similarity">
    <text evidence="2">Belongs to the complex I subunit 4L family.</text>
</comment>
<keyword evidence="5 7" id="KW-1133">Transmembrane helix</keyword>
<evidence type="ECO:0000256" key="5">
    <source>
        <dbReference type="ARBA" id="ARBA00022989"/>
    </source>
</evidence>
<evidence type="ECO:0000256" key="6">
    <source>
        <dbReference type="ARBA" id="ARBA00023136"/>
    </source>
</evidence>
<evidence type="ECO:0000256" key="2">
    <source>
        <dbReference type="ARBA" id="ARBA00010519"/>
    </source>
</evidence>
<feature type="transmembrane region" description="Helical" evidence="7">
    <location>
        <begin position="30"/>
        <end position="52"/>
    </location>
</feature>
<reference evidence="8" key="1">
    <citation type="submission" date="2018-05" db="EMBL/GenBank/DDBJ databases">
        <authorList>
            <person name="Lanie J.A."/>
            <person name="Ng W.-L."/>
            <person name="Kazmierczak K.M."/>
            <person name="Andrzejewski T.M."/>
            <person name="Davidsen T.M."/>
            <person name="Wayne K.J."/>
            <person name="Tettelin H."/>
            <person name="Glass J.I."/>
            <person name="Rusch D."/>
            <person name="Podicherti R."/>
            <person name="Tsui H.-C.T."/>
            <person name="Winkler M.E."/>
        </authorList>
    </citation>
    <scope>NUCLEOTIDE SEQUENCE</scope>
</reference>
<dbReference type="EMBL" id="UINC01000996">
    <property type="protein sequence ID" value="SUZ66891.1"/>
    <property type="molecule type" value="Genomic_DNA"/>
</dbReference>
<evidence type="ECO:0008006" key="9">
    <source>
        <dbReference type="Google" id="ProtNLM"/>
    </source>
</evidence>
<dbReference type="Pfam" id="PF00420">
    <property type="entry name" value="Oxidored_q2"/>
    <property type="match status" value="1"/>
</dbReference>
<keyword evidence="3" id="KW-0813">Transport</keyword>
<feature type="non-terminal residue" evidence="8">
    <location>
        <position position="1"/>
    </location>
</feature>
<organism evidence="8">
    <name type="scientific">marine metagenome</name>
    <dbReference type="NCBI Taxonomy" id="408172"/>
    <lineage>
        <taxon>unclassified sequences</taxon>
        <taxon>metagenomes</taxon>
        <taxon>ecological metagenomes</taxon>
    </lineage>
</organism>
<proteinExistence type="inferred from homology"/>
<dbReference type="InterPro" id="IPR001133">
    <property type="entry name" value="NADH_UbQ_OxRdtase_chain4L/K"/>
</dbReference>
<dbReference type="GO" id="GO:0042773">
    <property type="term" value="P:ATP synthesis coupled electron transport"/>
    <property type="evidence" value="ECO:0007669"/>
    <property type="project" value="InterPro"/>
</dbReference>
<evidence type="ECO:0000313" key="8">
    <source>
        <dbReference type="EMBL" id="SUZ66891.1"/>
    </source>
</evidence>
<dbReference type="PANTHER" id="PTHR11434:SF16">
    <property type="entry name" value="NADH-UBIQUINONE OXIDOREDUCTASE CHAIN 4L"/>
    <property type="match status" value="1"/>
</dbReference>
<keyword evidence="4 7" id="KW-0812">Transmembrane</keyword>
<evidence type="ECO:0000256" key="7">
    <source>
        <dbReference type="SAM" id="Phobius"/>
    </source>
</evidence>
<keyword evidence="6 7" id="KW-0472">Membrane</keyword>
<evidence type="ECO:0000256" key="1">
    <source>
        <dbReference type="ARBA" id="ARBA00004141"/>
    </source>
</evidence>
<gene>
    <name evidence="8" type="ORF">METZ01_LOCUS19745</name>
</gene>
<accession>A0A381PIQ2</accession>
<dbReference type="Gene3D" id="1.10.287.3510">
    <property type="match status" value="1"/>
</dbReference>
<dbReference type="GO" id="GO:0030964">
    <property type="term" value="C:NADH dehydrogenase complex"/>
    <property type="evidence" value="ECO:0007669"/>
    <property type="project" value="TreeGrafter"/>
</dbReference>
<evidence type="ECO:0000256" key="3">
    <source>
        <dbReference type="ARBA" id="ARBA00022448"/>
    </source>
</evidence>
<evidence type="ECO:0000256" key="4">
    <source>
        <dbReference type="ARBA" id="ARBA00022692"/>
    </source>
</evidence>
<name>A0A381PIQ2_9ZZZZ</name>